<reference evidence="2 3" key="1">
    <citation type="submission" date="2016-06" db="EMBL/GenBank/DDBJ databases">
        <title>First insights into the genetic diversity and population structure of in the Bacillus cereus group bacteria from diverse marine environments.</title>
        <authorList>
            <person name="Liu Y."/>
            <person name="Lai Q."/>
            <person name="Shao Z."/>
        </authorList>
    </citation>
    <scope>NUCLEOTIDE SEQUENCE [LARGE SCALE GENOMIC DNA]</scope>
    <source>
        <strain evidence="2 3">NH24A2</strain>
    </source>
</reference>
<dbReference type="InterPro" id="IPR024445">
    <property type="entry name" value="Tnp_ISXO2-like"/>
</dbReference>
<dbReference type="Pfam" id="PF12760">
    <property type="entry name" value="Zn_ribbon_IS1595"/>
    <property type="match status" value="1"/>
</dbReference>
<dbReference type="Pfam" id="PF12762">
    <property type="entry name" value="DDE_Tnp_IS1595"/>
    <property type="match status" value="1"/>
</dbReference>
<protein>
    <recommendedName>
        <fullName evidence="1">ISXO2-like transposase domain-containing protein</fullName>
    </recommendedName>
</protein>
<dbReference type="GeneID" id="87593719"/>
<accession>A0A1J9UHH0</accession>
<proteinExistence type="predicted"/>
<evidence type="ECO:0000313" key="2">
    <source>
        <dbReference type="EMBL" id="OJD76226.1"/>
    </source>
</evidence>
<dbReference type="AlphaFoldDB" id="A0A1J9UHH0"/>
<organism evidence="2 3">
    <name type="scientific">Bacillus paramycoides</name>
    <dbReference type="NCBI Taxonomy" id="2026194"/>
    <lineage>
        <taxon>Bacteria</taxon>
        <taxon>Bacillati</taxon>
        <taxon>Bacillota</taxon>
        <taxon>Bacilli</taxon>
        <taxon>Bacillales</taxon>
        <taxon>Bacillaceae</taxon>
        <taxon>Bacillus</taxon>
        <taxon>Bacillus cereus group</taxon>
    </lineage>
</organism>
<dbReference type="EMBL" id="MAOI01000090">
    <property type="protein sequence ID" value="OJD76226.1"/>
    <property type="molecule type" value="Genomic_DNA"/>
</dbReference>
<comment type="caution">
    <text evidence="2">The sequence shown here is derived from an EMBL/GenBank/DDBJ whole genome shotgun (WGS) entry which is preliminary data.</text>
</comment>
<dbReference type="SMART" id="SM01126">
    <property type="entry name" value="DDE_Tnp_IS1595"/>
    <property type="match status" value="1"/>
</dbReference>
<dbReference type="PANTHER" id="PTHR33293:SF1">
    <property type="entry name" value="INSERTION ELEMENT IS1 1 PROTEIN INSB-RELATED"/>
    <property type="match status" value="1"/>
</dbReference>
<feature type="domain" description="ISXO2-like transposase" evidence="1">
    <location>
        <begin position="146"/>
        <end position="305"/>
    </location>
</feature>
<evidence type="ECO:0000259" key="1">
    <source>
        <dbReference type="SMART" id="SM01126"/>
    </source>
</evidence>
<dbReference type="NCBIfam" id="NF033547">
    <property type="entry name" value="transpos_IS1595"/>
    <property type="match status" value="1"/>
</dbReference>
<dbReference type="Proteomes" id="UP000182788">
    <property type="component" value="Unassembled WGS sequence"/>
</dbReference>
<dbReference type="InterPro" id="IPR024442">
    <property type="entry name" value="Transposase_Zn_ribbon"/>
</dbReference>
<dbReference type="PANTHER" id="PTHR33293">
    <property type="entry name" value="INSERTION ELEMENT IS1 1 PROTEIN INSB-RELATED"/>
    <property type="match status" value="1"/>
</dbReference>
<dbReference type="InterPro" id="IPR051354">
    <property type="entry name" value="Transposase_27_IS1"/>
</dbReference>
<gene>
    <name evidence="2" type="ORF">BAU28_03420</name>
</gene>
<evidence type="ECO:0000313" key="3">
    <source>
        <dbReference type="Proteomes" id="UP000182788"/>
    </source>
</evidence>
<dbReference type="RefSeq" id="WP_071719789.1">
    <property type="nucleotide sequence ID" value="NZ_CBCSHB010000001.1"/>
</dbReference>
<sequence length="341" mass="40144">MMKAFRNLLNHINKIDSRQQEQLFWTLKNKLFPIIQSGSVVNDMRKTRFAEGFVCPHCTSQFVVRFGKYKGRQRYRCKACRKTFNDLTNTPMHGTRYPKFWAEFIKLMFEGLSLRKCEQILGIKWVTLFYWRHKILNALKEIEIEGFEGIVEVDETYFFYSEKGKRGIVGRKARKRGGVSKYRGISREQVCVLVARDRNKQTVSKVTCMGRIVKSKVEETIGHLLDVGTILCTDAWRAYMTYAKEKGMEHYRINTSKTGHVIKGIYHIQNVNGYHARLSQWMNRFKGVATKYLDHYLAWFQFLEMKGFDATTSNIKEVFVRTSLCEHHLKNEDIRQLNLTI</sequence>
<name>A0A1J9UHH0_9BACI</name>